<organism evidence="5 6">
    <name type="scientific">Segatella oulorum</name>
    <dbReference type="NCBI Taxonomy" id="28136"/>
    <lineage>
        <taxon>Bacteria</taxon>
        <taxon>Pseudomonadati</taxon>
        <taxon>Bacteroidota</taxon>
        <taxon>Bacteroidia</taxon>
        <taxon>Bacteroidales</taxon>
        <taxon>Prevotellaceae</taxon>
        <taxon>Segatella</taxon>
    </lineage>
</organism>
<reference evidence="5 6" key="1">
    <citation type="submission" date="2017-02" db="EMBL/GenBank/DDBJ databases">
        <authorList>
            <person name="Peterson S.W."/>
        </authorList>
    </citation>
    <scope>NUCLEOTIDE SEQUENCE [LARGE SCALE GENOMIC DNA]</scope>
    <source>
        <strain evidence="5 6">ATCC 43324</strain>
    </source>
</reference>
<dbReference type="AlphaFoldDB" id="A0A1T4P665"/>
<dbReference type="Pfam" id="PF12838">
    <property type="entry name" value="Fer4_7"/>
    <property type="match status" value="1"/>
</dbReference>
<dbReference type="Gene3D" id="3.30.70.20">
    <property type="match status" value="1"/>
</dbReference>
<dbReference type="SUPFAM" id="SSF54862">
    <property type="entry name" value="4Fe-4S ferredoxins"/>
    <property type="match status" value="1"/>
</dbReference>
<evidence type="ECO:0000256" key="2">
    <source>
        <dbReference type="ARBA" id="ARBA00023004"/>
    </source>
</evidence>
<name>A0A1T4P665_9BACT</name>
<keyword evidence="1" id="KW-0479">Metal-binding</keyword>
<dbReference type="Proteomes" id="UP000190065">
    <property type="component" value="Unassembled WGS sequence"/>
</dbReference>
<evidence type="ECO:0000313" key="6">
    <source>
        <dbReference type="Proteomes" id="UP000190065"/>
    </source>
</evidence>
<evidence type="ECO:0000313" key="5">
    <source>
        <dbReference type="EMBL" id="SJZ87023.1"/>
    </source>
</evidence>
<dbReference type="STRING" id="28136.SAMN02745202_01310"/>
<dbReference type="InterPro" id="IPR017896">
    <property type="entry name" value="4Fe4S_Fe-S-bd"/>
</dbReference>
<dbReference type="GO" id="GO:0046872">
    <property type="term" value="F:metal ion binding"/>
    <property type="evidence" value="ECO:0007669"/>
    <property type="project" value="UniProtKB-KW"/>
</dbReference>
<dbReference type="Pfam" id="PF04432">
    <property type="entry name" value="FrhB_FdhB_C"/>
    <property type="match status" value="1"/>
</dbReference>
<accession>A0A1T4P665</accession>
<evidence type="ECO:0000259" key="4">
    <source>
        <dbReference type="PROSITE" id="PS51379"/>
    </source>
</evidence>
<dbReference type="PROSITE" id="PS00198">
    <property type="entry name" value="4FE4S_FER_1"/>
    <property type="match status" value="1"/>
</dbReference>
<dbReference type="InterPro" id="IPR017900">
    <property type="entry name" value="4Fe4S_Fe_S_CS"/>
</dbReference>
<gene>
    <name evidence="5" type="ORF">SAMN02745202_01310</name>
</gene>
<keyword evidence="3" id="KW-0411">Iron-sulfur</keyword>
<dbReference type="EMBL" id="FUXK01000013">
    <property type="protein sequence ID" value="SJZ87023.1"/>
    <property type="molecule type" value="Genomic_DNA"/>
</dbReference>
<dbReference type="PANTHER" id="PTHR43193">
    <property type="match status" value="1"/>
</dbReference>
<protein>
    <submittedName>
        <fullName evidence="5">Coenzyme F420-reducing hydrogenase, beta subunit</fullName>
    </submittedName>
</protein>
<keyword evidence="2" id="KW-0408">Iron</keyword>
<feature type="domain" description="4Fe-4S ferredoxin-type" evidence="4">
    <location>
        <begin position="35"/>
        <end position="64"/>
    </location>
</feature>
<dbReference type="GO" id="GO:0051536">
    <property type="term" value="F:iron-sulfur cluster binding"/>
    <property type="evidence" value="ECO:0007669"/>
    <property type="project" value="UniProtKB-KW"/>
</dbReference>
<feature type="domain" description="4Fe-4S ferredoxin-type" evidence="4">
    <location>
        <begin position="1"/>
        <end position="30"/>
    </location>
</feature>
<dbReference type="RefSeq" id="WP_036901551.1">
    <property type="nucleotide sequence ID" value="NZ_FUXK01000013.1"/>
</dbReference>
<proteinExistence type="predicted"/>
<dbReference type="InterPro" id="IPR007525">
    <property type="entry name" value="FrhB_FdhB_C"/>
</dbReference>
<dbReference type="PROSITE" id="PS51379">
    <property type="entry name" value="4FE4S_FER_2"/>
    <property type="match status" value="2"/>
</dbReference>
<evidence type="ECO:0000256" key="1">
    <source>
        <dbReference type="ARBA" id="ARBA00022723"/>
    </source>
</evidence>
<evidence type="ECO:0000256" key="3">
    <source>
        <dbReference type="ARBA" id="ARBA00023014"/>
    </source>
</evidence>
<dbReference type="PANTHER" id="PTHR43193:SF2">
    <property type="entry name" value="POLYFERREDOXIN PROTEIN FWDF"/>
    <property type="match status" value="1"/>
</dbReference>
<sequence length="390" mass="44831">MIQIFKTEDCCGCNACGDICPTDAITFPSDKEGFWYPKVDLDKCIDCHLCEKVCPMLHKHVREEVYDEPKVIGAYNKDESIRLDSTSGGVHTALAKKIFAEAGYVGGAIYNDDHTVSQIVTDDSNQLPNIRSSKYLQSNAEGVFKAIKVLLNKGEKVFFCGTPCQVQGLYNFLGKRKYENLVVADFVCLGVNSPKVFLKYMDMMEEKYHSHATKIKFKHKKWGWHNFSIRIDFENGKEYVKDWSHDPYFAGYCADHLYTRPSCYECPFRDYPHVSDFTLADFWGIENLDPSMDQDKGTSLILVNTDKGRDFLSQIKDDVISKEYQFSDLRKVYGAMFNNSPQPQGNREAFFEDLNRYPFRKVAKLHITRPSSCKQFRAKAKGLLKRVLRK</sequence>
<dbReference type="InterPro" id="IPR052977">
    <property type="entry name" value="Polyferredoxin-like_ET"/>
</dbReference>